<dbReference type="Proteomes" id="UP000233837">
    <property type="component" value="Unassembled WGS sequence"/>
</dbReference>
<evidence type="ECO:0000313" key="2">
    <source>
        <dbReference type="Proteomes" id="UP000233837"/>
    </source>
</evidence>
<dbReference type="EMBL" id="KZ502895">
    <property type="protein sequence ID" value="PKU71053.1"/>
    <property type="molecule type" value="Genomic_DNA"/>
</dbReference>
<evidence type="ECO:0000313" key="1">
    <source>
        <dbReference type="EMBL" id="PKU71053.1"/>
    </source>
</evidence>
<proteinExistence type="predicted"/>
<reference evidence="1 2" key="2">
    <citation type="journal article" date="2017" name="Nature">
        <title>The Apostasia genome and the evolution of orchids.</title>
        <authorList>
            <person name="Zhang G.Q."/>
            <person name="Liu K.W."/>
            <person name="Li Z."/>
            <person name="Lohaus R."/>
            <person name="Hsiao Y.Y."/>
            <person name="Niu S.C."/>
            <person name="Wang J.Y."/>
            <person name="Lin Y.C."/>
            <person name="Xu Q."/>
            <person name="Chen L.J."/>
            <person name="Yoshida K."/>
            <person name="Fujiwara S."/>
            <person name="Wang Z.W."/>
            <person name="Zhang Y.Q."/>
            <person name="Mitsuda N."/>
            <person name="Wang M."/>
            <person name="Liu G.H."/>
            <person name="Pecoraro L."/>
            <person name="Huang H.X."/>
            <person name="Xiao X.J."/>
            <person name="Lin M."/>
            <person name="Wu X.Y."/>
            <person name="Wu W.L."/>
            <person name="Chen Y.Y."/>
            <person name="Chang S.B."/>
            <person name="Sakamoto S."/>
            <person name="Ohme-Takagi M."/>
            <person name="Yagi M."/>
            <person name="Zeng S.J."/>
            <person name="Shen C.Y."/>
            <person name="Yeh C.M."/>
            <person name="Luo Y.B."/>
            <person name="Tsai W.C."/>
            <person name="Van de Peer Y."/>
            <person name="Liu Z.J."/>
        </authorList>
    </citation>
    <scope>NUCLEOTIDE SEQUENCE [LARGE SCALE GENOMIC DNA]</scope>
    <source>
        <tissue evidence="1">The whole plant</tissue>
    </source>
</reference>
<sequence>MTDSRSFIPTKSLRTDDNDKGIVDDQISSIPPSIEFNFEEFEDPLSKLSSLHIFDEPVYDVYNDDMFDIILDFD</sequence>
<accession>A0A2I0W5X2</accession>
<dbReference type="AlphaFoldDB" id="A0A2I0W5X2"/>
<protein>
    <submittedName>
        <fullName evidence="1">Uncharacterized protein</fullName>
    </submittedName>
</protein>
<organism evidence="1 2">
    <name type="scientific">Dendrobium catenatum</name>
    <dbReference type="NCBI Taxonomy" id="906689"/>
    <lineage>
        <taxon>Eukaryota</taxon>
        <taxon>Viridiplantae</taxon>
        <taxon>Streptophyta</taxon>
        <taxon>Embryophyta</taxon>
        <taxon>Tracheophyta</taxon>
        <taxon>Spermatophyta</taxon>
        <taxon>Magnoliopsida</taxon>
        <taxon>Liliopsida</taxon>
        <taxon>Asparagales</taxon>
        <taxon>Orchidaceae</taxon>
        <taxon>Epidendroideae</taxon>
        <taxon>Malaxideae</taxon>
        <taxon>Dendrobiinae</taxon>
        <taxon>Dendrobium</taxon>
    </lineage>
</organism>
<keyword evidence="2" id="KW-1185">Reference proteome</keyword>
<gene>
    <name evidence="1" type="ORF">MA16_Dca017042</name>
</gene>
<name>A0A2I0W5X2_9ASPA</name>
<reference evidence="1 2" key="1">
    <citation type="journal article" date="2016" name="Sci. Rep.">
        <title>The Dendrobium catenatum Lindl. genome sequence provides insights into polysaccharide synthase, floral development and adaptive evolution.</title>
        <authorList>
            <person name="Zhang G.Q."/>
            <person name="Xu Q."/>
            <person name="Bian C."/>
            <person name="Tsai W.C."/>
            <person name="Yeh C.M."/>
            <person name="Liu K.W."/>
            <person name="Yoshida K."/>
            <person name="Zhang L.S."/>
            <person name="Chang S.B."/>
            <person name="Chen F."/>
            <person name="Shi Y."/>
            <person name="Su Y.Y."/>
            <person name="Zhang Y.Q."/>
            <person name="Chen L.J."/>
            <person name="Yin Y."/>
            <person name="Lin M."/>
            <person name="Huang H."/>
            <person name="Deng H."/>
            <person name="Wang Z.W."/>
            <person name="Zhu S.L."/>
            <person name="Zhao X."/>
            <person name="Deng C."/>
            <person name="Niu S.C."/>
            <person name="Huang J."/>
            <person name="Wang M."/>
            <person name="Liu G.H."/>
            <person name="Yang H.J."/>
            <person name="Xiao X.J."/>
            <person name="Hsiao Y.Y."/>
            <person name="Wu W.L."/>
            <person name="Chen Y.Y."/>
            <person name="Mitsuda N."/>
            <person name="Ohme-Takagi M."/>
            <person name="Luo Y.B."/>
            <person name="Van de Peer Y."/>
            <person name="Liu Z.J."/>
        </authorList>
    </citation>
    <scope>NUCLEOTIDE SEQUENCE [LARGE SCALE GENOMIC DNA]</scope>
    <source>
        <tissue evidence="1">The whole plant</tissue>
    </source>
</reference>